<organism evidence="2 3">
    <name type="scientific">Stephania cephalantha</name>
    <dbReference type="NCBI Taxonomy" id="152367"/>
    <lineage>
        <taxon>Eukaryota</taxon>
        <taxon>Viridiplantae</taxon>
        <taxon>Streptophyta</taxon>
        <taxon>Embryophyta</taxon>
        <taxon>Tracheophyta</taxon>
        <taxon>Spermatophyta</taxon>
        <taxon>Magnoliopsida</taxon>
        <taxon>Ranunculales</taxon>
        <taxon>Menispermaceae</taxon>
        <taxon>Menispermoideae</taxon>
        <taxon>Cissampelideae</taxon>
        <taxon>Stephania</taxon>
    </lineage>
</organism>
<feature type="compositionally biased region" description="Gly residues" evidence="1">
    <location>
        <begin position="18"/>
        <end position="27"/>
    </location>
</feature>
<sequence length="132" mass="14463">MMMERRRGARQMMTKMIRGGGGSGGTEYGSNGEEEVELLVTDLEEVLRVDLDEGVAGAVKDAFDETIILGEDFEGEVTEPEDACMVAAGREESERGERGTIGKISDRGGRKEGERPKAVEREKRGDYMSGRD</sequence>
<keyword evidence="3" id="KW-1185">Reference proteome</keyword>
<gene>
    <name evidence="2" type="ORF">Scep_020526</name>
</gene>
<proteinExistence type="predicted"/>
<name>A0AAP0ID32_9MAGN</name>
<dbReference type="AlphaFoldDB" id="A0AAP0ID32"/>
<feature type="region of interest" description="Disordered" evidence="1">
    <location>
        <begin position="88"/>
        <end position="132"/>
    </location>
</feature>
<evidence type="ECO:0000313" key="3">
    <source>
        <dbReference type="Proteomes" id="UP001419268"/>
    </source>
</evidence>
<feature type="compositionally biased region" description="Basic and acidic residues" evidence="1">
    <location>
        <begin position="89"/>
        <end position="132"/>
    </location>
</feature>
<dbReference type="Proteomes" id="UP001419268">
    <property type="component" value="Unassembled WGS sequence"/>
</dbReference>
<evidence type="ECO:0000256" key="1">
    <source>
        <dbReference type="SAM" id="MobiDB-lite"/>
    </source>
</evidence>
<protein>
    <submittedName>
        <fullName evidence="2">Uncharacterized protein</fullName>
    </submittedName>
</protein>
<dbReference type="EMBL" id="JBBNAG010000008">
    <property type="protein sequence ID" value="KAK9113007.1"/>
    <property type="molecule type" value="Genomic_DNA"/>
</dbReference>
<feature type="region of interest" description="Disordered" evidence="1">
    <location>
        <begin position="1"/>
        <end position="31"/>
    </location>
</feature>
<evidence type="ECO:0000313" key="2">
    <source>
        <dbReference type="EMBL" id="KAK9113007.1"/>
    </source>
</evidence>
<comment type="caution">
    <text evidence="2">The sequence shown here is derived from an EMBL/GenBank/DDBJ whole genome shotgun (WGS) entry which is preliminary data.</text>
</comment>
<reference evidence="2 3" key="1">
    <citation type="submission" date="2024-01" db="EMBL/GenBank/DDBJ databases">
        <title>Genome assemblies of Stephania.</title>
        <authorList>
            <person name="Yang L."/>
        </authorList>
    </citation>
    <scope>NUCLEOTIDE SEQUENCE [LARGE SCALE GENOMIC DNA]</scope>
    <source>
        <strain evidence="2">JXDWG</strain>
        <tissue evidence="2">Leaf</tissue>
    </source>
</reference>
<accession>A0AAP0ID32</accession>